<evidence type="ECO:0008006" key="4">
    <source>
        <dbReference type="Google" id="ProtNLM"/>
    </source>
</evidence>
<accession>A0A1S1LJV0</accession>
<dbReference type="EMBL" id="MLIK01000003">
    <property type="protein sequence ID" value="OHU31682.1"/>
    <property type="molecule type" value="Genomic_DNA"/>
</dbReference>
<name>A0A1S1LJV0_9MYCO</name>
<reference evidence="2 3" key="1">
    <citation type="submission" date="2016-10" db="EMBL/GenBank/DDBJ databases">
        <title>Evaluation of Human, Veterinary and Environmental Mycobacterium chelonae Isolates by Core Genome Phylogenomic Analysis, Targeted Gene Comparison, and Anti-microbial Susceptibility Patterns: A Tale of Mistaken Identities.</title>
        <authorList>
            <person name="Fogelson S.B."/>
            <person name="Camus A.C."/>
            <person name="Lorenz W."/>
            <person name="Vasireddy R."/>
            <person name="Vasireddy S."/>
            <person name="Smith T."/>
            <person name="Brown-Elliott B.A."/>
            <person name="Wallace R.J.Jr."/>
            <person name="Hasan N.A."/>
            <person name="Reischl U."/>
            <person name="Sanchez S."/>
        </authorList>
    </citation>
    <scope>NUCLEOTIDE SEQUENCE [LARGE SCALE GENOMIC DNA]</scope>
    <source>
        <strain evidence="2 3">1559</strain>
    </source>
</reference>
<keyword evidence="1" id="KW-0732">Signal</keyword>
<feature type="signal peptide" evidence="1">
    <location>
        <begin position="1"/>
        <end position="24"/>
    </location>
</feature>
<evidence type="ECO:0000313" key="3">
    <source>
        <dbReference type="Proteomes" id="UP000179616"/>
    </source>
</evidence>
<sequence length="356" mass="38591">MKIRPCGFAAGAAVLLLLSGCVETISGQAVKGNERPVPVASYRDSLDSAIQTQLKRNDEVRKIDPCSTINLDAAATLGPIKYIGTDTQARSCSIEYDVPELPGQERETLKKLVPGKVSHIKFGGRLIDRKGRGDFVMSNGGSCSVSRTSGYIDPVSGTPETVQYFVSMSGTDLDVEDPRDGCDDMQRVADASAGQRQHPTLRAESKYLPHSKLMTVDPCAPLDALGKDRMAQLTQLQEPFGCLYQIQDGAAGTAEVSIWSDYSEYKTMPRPDNPYEEVFNVRGVKTELSTSGSGPGLQCTFNAYVDFDDPQAGADPMSRTKQWVGTLSVRGADAKPDCSSLRALTDEAVRRYQEAK</sequence>
<comment type="caution">
    <text evidence="2">The sequence shown here is derived from an EMBL/GenBank/DDBJ whole genome shotgun (WGS) entry which is preliminary data.</text>
</comment>
<organism evidence="2 3">
    <name type="scientific">Mycobacteroides franklinii</name>
    <dbReference type="NCBI Taxonomy" id="948102"/>
    <lineage>
        <taxon>Bacteria</taxon>
        <taxon>Bacillati</taxon>
        <taxon>Actinomycetota</taxon>
        <taxon>Actinomycetes</taxon>
        <taxon>Mycobacteriales</taxon>
        <taxon>Mycobacteriaceae</taxon>
        <taxon>Mycobacteroides</taxon>
    </lineage>
</organism>
<protein>
    <recommendedName>
        <fullName evidence="4">DUF3558 domain-containing protein</fullName>
    </recommendedName>
</protein>
<feature type="chain" id="PRO_5038972507" description="DUF3558 domain-containing protein" evidence="1">
    <location>
        <begin position="25"/>
        <end position="356"/>
    </location>
</feature>
<gene>
    <name evidence="2" type="ORF">BKG76_00240</name>
</gene>
<dbReference type="Proteomes" id="UP000179616">
    <property type="component" value="Unassembled WGS sequence"/>
</dbReference>
<dbReference type="STRING" id="948102.BKG76_00240"/>
<evidence type="ECO:0000256" key="1">
    <source>
        <dbReference type="SAM" id="SignalP"/>
    </source>
</evidence>
<dbReference type="AlphaFoldDB" id="A0A1S1LJV0"/>
<proteinExistence type="predicted"/>
<dbReference type="PROSITE" id="PS51257">
    <property type="entry name" value="PROKAR_LIPOPROTEIN"/>
    <property type="match status" value="1"/>
</dbReference>
<evidence type="ECO:0000313" key="2">
    <source>
        <dbReference type="EMBL" id="OHU31682.1"/>
    </source>
</evidence>